<dbReference type="SFLD" id="SFLDS00005">
    <property type="entry name" value="Isoprenoid_Synthase_Type_I"/>
    <property type="match status" value="1"/>
</dbReference>
<keyword evidence="7" id="KW-1185">Reference proteome</keyword>
<dbReference type="AlphaFoldDB" id="A0A2K3QQY3"/>
<evidence type="ECO:0000313" key="7">
    <source>
        <dbReference type="Proteomes" id="UP000236621"/>
    </source>
</evidence>
<dbReference type="EMBL" id="NRSZ01000020">
    <property type="protein sequence ID" value="PNY29946.1"/>
    <property type="molecule type" value="Genomic_DNA"/>
</dbReference>
<gene>
    <name evidence="6" type="ORF">TCAP_07926</name>
</gene>
<keyword evidence="5" id="KW-1133">Transmembrane helix</keyword>
<dbReference type="InterPro" id="IPR034686">
    <property type="entry name" value="Terpene_cyclase-like_2"/>
</dbReference>
<feature type="transmembrane region" description="Helical" evidence="5">
    <location>
        <begin position="357"/>
        <end position="380"/>
    </location>
</feature>
<evidence type="ECO:0000256" key="3">
    <source>
        <dbReference type="ARBA" id="ARBA00022842"/>
    </source>
</evidence>
<dbReference type="SFLD" id="SFLDG01020">
    <property type="entry name" value="Terpene_Cyclase_Like_2"/>
    <property type="match status" value="1"/>
</dbReference>
<dbReference type="PANTHER" id="PTHR35201:SF4">
    <property type="entry name" value="BETA-PINACENE SYNTHASE-RELATED"/>
    <property type="match status" value="1"/>
</dbReference>
<dbReference type="OrthoDB" id="2861623at2759"/>
<keyword evidence="3 4" id="KW-0460">Magnesium</keyword>
<evidence type="ECO:0000256" key="5">
    <source>
        <dbReference type="SAM" id="Phobius"/>
    </source>
</evidence>
<sequence length="385" mass="43974">MDRGMEEQFYRQLQDLPRPRYAFPDLVNPCIDQLNAEYNEWIDTDCRFESTTAREAHKRHRLTDIAARAFPGLTLEELRPVARFTAFLAILDDYMDDSGSHELAKVGERVSKLLSGEEAGEPEPGFYRQVYMIRQDSVRCRMPPHLYRQFVDSILTLLAGYGDEKQYNAAGRPPPFPVFELIRRQSSGGVCYAKYLCMQKDYRLLPDWVLAHPTMLRMHDLVGSIIGYHNDFISLPKELSRKGDVVNLVITVQHEFGLSLTDAWHKALEIHDARLAELVRLQGQLPDFGEWQRTAQEYVADLGVMVQGVYAWHVKSSGRYVAGAYVEPEHDKDRPSPPAYSYTGLGARRWPARIVPWLWPLAALVTLAGCLWLLGGTGCVRSRVF</sequence>
<comment type="caution">
    <text evidence="6">The sequence shown here is derived from an EMBL/GenBank/DDBJ whole genome shotgun (WGS) entry which is preliminary data.</text>
</comment>
<keyword evidence="4" id="KW-0479">Metal-binding</keyword>
<accession>A0A2K3QQY3</accession>
<dbReference type="EC" id="4.2.3.-" evidence="4"/>
<keyword evidence="5" id="KW-0472">Membrane</keyword>
<keyword evidence="5" id="KW-0812">Transmembrane</keyword>
<dbReference type="SUPFAM" id="SSF48576">
    <property type="entry name" value="Terpenoid synthases"/>
    <property type="match status" value="1"/>
</dbReference>
<evidence type="ECO:0000256" key="1">
    <source>
        <dbReference type="ARBA" id="ARBA00001946"/>
    </source>
</evidence>
<evidence type="ECO:0000256" key="2">
    <source>
        <dbReference type="ARBA" id="ARBA00006333"/>
    </source>
</evidence>
<proteinExistence type="inferred from homology"/>
<dbReference type="InterPro" id="IPR008949">
    <property type="entry name" value="Isoprenoid_synthase_dom_sf"/>
</dbReference>
<comment type="similarity">
    <text evidence="2 4">Belongs to the terpene synthase family.</text>
</comment>
<dbReference type="GO" id="GO:0008299">
    <property type="term" value="P:isoprenoid biosynthetic process"/>
    <property type="evidence" value="ECO:0007669"/>
    <property type="project" value="UniProtKB-ARBA"/>
</dbReference>
<dbReference type="GO" id="GO:0046872">
    <property type="term" value="F:metal ion binding"/>
    <property type="evidence" value="ECO:0007669"/>
    <property type="project" value="UniProtKB-KW"/>
</dbReference>
<evidence type="ECO:0000313" key="6">
    <source>
        <dbReference type="EMBL" id="PNY29946.1"/>
    </source>
</evidence>
<dbReference type="Pfam" id="PF19086">
    <property type="entry name" value="Terpene_syn_C_2"/>
    <property type="match status" value="1"/>
</dbReference>
<name>A0A2K3QQY3_9HYPO</name>
<keyword evidence="4" id="KW-0456">Lyase</keyword>
<dbReference type="GO" id="GO:0010333">
    <property type="term" value="F:terpene synthase activity"/>
    <property type="evidence" value="ECO:0007669"/>
    <property type="project" value="InterPro"/>
</dbReference>
<dbReference type="Gene3D" id="1.10.600.10">
    <property type="entry name" value="Farnesyl Diphosphate Synthase"/>
    <property type="match status" value="1"/>
</dbReference>
<organism evidence="6 7">
    <name type="scientific">Tolypocladium capitatum</name>
    <dbReference type="NCBI Taxonomy" id="45235"/>
    <lineage>
        <taxon>Eukaryota</taxon>
        <taxon>Fungi</taxon>
        <taxon>Dikarya</taxon>
        <taxon>Ascomycota</taxon>
        <taxon>Pezizomycotina</taxon>
        <taxon>Sordariomycetes</taxon>
        <taxon>Hypocreomycetidae</taxon>
        <taxon>Hypocreales</taxon>
        <taxon>Ophiocordycipitaceae</taxon>
        <taxon>Tolypocladium</taxon>
    </lineage>
</organism>
<comment type="cofactor">
    <cofactor evidence="1 4">
        <name>Mg(2+)</name>
        <dbReference type="ChEBI" id="CHEBI:18420"/>
    </cofactor>
</comment>
<dbReference type="Proteomes" id="UP000236621">
    <property type="component" value="Unassembled WGS sequence"/>
</dbReference>
<dbReference type="PANTHER" id="PTHR35201">
    <property type="entry name" value="TERPENE SYNTHASE"/>
    <property type="match status" value="1"/>
</dbReference>
<reference evidence="6 7" key="1">
    <citation type="submission" date="2017-08" db="EMBL/GenBank/DDBJ databases">
        <title>Harnessing the power of phylogenomics to disentangle the directionality and signatures of interkingdom host jumping in the parasitic fungal genus Tolypocladium.</title>
        <authorList>
            <person name="Quandt C.A."/>
            <person name="Patterson W."/>
            <person name="Spatafora J.W."/>
        </authorList>
    </citation>
    <scope>NUCLEOTIDE SEQUENCE [LARGE SCALE GENOMIC DNA]</scope>
    <source>
        <strain evidence="6 7">CBS 113982</strain>
    </source>
</reference>
<protein>
    <recommendedName>
        <fullName evidence="4">Terpene synthase</fullName>
        <ecNumber evidence="4">4.2.3.-</ecNumber>
    </recommendedName>
</protein>
<evidence type="ECO:0000256" key="4">
    <source>
        <dbReference type="RuleBase" id="RU366034"/>
    </source>
</evidence>